<dbReference type="InterPro" id="IPR029063">
    <property type="entry name" value="SAM-dependent_MTases_sf"/>
</dbReference>
<dbReference type="RefSeq" id="WP_067585838.1">
    <property type="nucleotide sequence ID" value="NZ_KV411304.1"/>
</dbReference>
<keyword evidence="2 4" id="KW-0808">Transferase</keyword>
<organism evidence="4 5">
    <name type="scientific">Nocardia terpenica</name>
    <dbReference type="NCBI Taxonomy" id="455432"/>
    <lineage>
        <taxon>Bacteria</taxon>
        <taxon>Bacillati</taxon>
        <taxon>Actinomycetota</taxon>
        <taxon>Actinomycetes</taxon>
        <taxon>Mycobacteriales</taxon>
        <taxon>Nocardiaceae</taxon>
        <taxon>Nocardia</taxon>
    </lineage>
</organism>
<evidence type="ECO:0000313" key="4">
    <source>
        <dbReference type="EMBL" id="KZM74588.1"/>
    </source>
</evidence>
<dbReference type="PANTHER" id="PTHR14911:SF13">
    <property type="entry name" value="TRNA (GUANINE(6)-N2)-METHYLTRANSFERASE THUMP3"/>
    <property type="match status" value="1"/>
</dbReference>
<proteinExistence type="predicted"/>
<dbReference type="Pfam" id="PF01170">
    <property type="entry name" value="UPF0020"/>
    <property type="match status" value="1"/>
</dbReference>
<dbReference type="PRINTS" id="PR00508">
    <property type="entry name" value="S21N4MTFRASE"/>
</dbReference>
<dbReference type="OrthoDB" id="9773060at2"/>
<reference evidence="4 5" key="1">
    <citation type="submission" date="2016-04" db="EMBL/GenBank/DDBJ databases">
        <authorList>
            <person name="Evans L.H."/>
            <person name="Alamgir A."/>
            <person name="Owens N."/>
            <person name="Weber N.D."/>
            <person name="Virtaneva K."/>
            <person name="Barbian K."/>
            <person name="Babar A."/>
            <person name="Rosenke K."/>
        </authorList>
    </citation>
    <scope>NUCLEOTIDE SEQUENCE [LARGE SCALE GENOMIC DNA]</scope>
    <source>
        <strain evidence="4 5">IFM 0406</strain>
    </source>
</reference>
<protein>
    <submittedName>
        <fullName evidence="4">RNA methyltransferase</fullName>
    </submittedName>
</protein>
<dbReference type="Gene3D" id="3.40.50.150">
    <property type="entry name" value="Vaccinia Virus protein VP39"/>
    <property type="match status" value="2"/>
</dbReference>
<dbReference type="AlphaFoldDB" id="A0A161XL02"/>
<dbReference type="GO" id="GO:0003677">
    <property type="term" value="F:DNA binding"/>
    <property type="evidence" value="ECO:0007669"/>
    <property type="project" value="InterPro"/>
</dbReference>
<evidence type="ECO:0000256" key="2">
    <source>
        <dbReference type="ARBA" id="ARBA00022679"/>
    </source>
</evidence>
<accession>A0A161XL02</accession>
<comment type="caution">
    <text evidence="4">The sequence shown here is derived from an EMBL/GenBank/DDBJ whole genome shotgun (WGS) entry which is preliminary data.</text>
</comment>
<gene>
    <name evidence="4" type="ORF">AWN90_21130</name>
</gene>
<dbReference type="GO" id="GO:0030488">
    <property type="term" value="P:tRNA methylation"/>
    <property type="evidence" value="ECO:0007669"/>
    <property type="project" value="TreeGrafter"/>
</dbReference>
<keyword evidence="5" id="KW-1185">Reference proteome</keyword>
<dbReference type="SUPFAM" id="SSF53335">
    <property type="entry name" value="S-adenosyl-L-methionine-dependent methyltransferases"/>
    <property type="match status" value="1"/>
</dbReference>
<dbReference type="GO" id="GO:0016423">
    <property type="term" value="F:tRNA (guanine) methyltransferase activity"/>
    <property type="evidence" value="ECO:0007669"/>
    <property type="project" value="TreeGrafter"/>
</dbReference>
<evidence type="ECO:0000259" key="3">
    <source>
        <dbReference type="Pfam" id="PF01170"/>
    </source>
</evidence>
<dbReference type="InterPro" id="IPR001091">
    <property type="entry name" value="RM_Methyltransferase"/>
</dbReference>
<keyword evidence="1 4" id="KW-0489">Methyltransferase</keyword>
<feature type="domain" description="Ribosomal RNA large subunit methyltransferase K/L-like methyltransferase" evidence="3">
    <location>
        <begin position="42"/>
        <end position="158"/>
    </location>
</feature>
<dbReference type="STRING" id="455432.AWN90_21130"/>
<name>A0A161XL02_9NOCA</name>
<dbReference type="EMBL" id="LWGR01000004">
    <property type="protein sequence ID" value="KZM74588.1"/>
    <property type="molecule type" value="Genomic_DNA"/>
</dbReference>
<evidence type="ECO:0000256" key="1">
    <source>
        <dbReference type="ARBA" id="ARBA00022603"/>
    </source>
</evidence>
<dbReference type="PANTHER" id="PTHR14911">
    <property type="entry name" value="THUMP DOMAIN-CONTAINING"/>
    <property type="match status" value="1"/>
</dbReference>
<dbReference type="Proteomes" id="UP000076512">
    <property type="component" value="Unassembled WGS sequence"/>
</dbReference>
<dbReference type="InterPro" id="IPR000241">
    <property type="entry name" value="RlmKL-like_Mtase"/>
</dbReference>
<dbReference type="GO" id="GO:0008170">
    <property type="term" value="F:N-methyltransferase activity"/>
    <property type="evidence" value="ECO:0007669"/>
    <property type="project" value="InterPro"/>
</dbReference>
<evidence type="ECO:0000313" key="5">
    <source>
        <dbReference type="Proteomes" id="UP000076512"/>
    </source>
</evidence>
<sequence>MSTSEPTTAHDHTPAQARVSVWATAQTAPAAQRGTRYHRDSSAHPAKMLPHIAAAAITRYSKPGDLVMDPMCGIGTTLIEALHLDRQAVGVEYEPRWADIARTNLKIALEHGINTEANVYTGDARKLATCLPAALRGTVDLLITSPPYGDSTHGHVRVRAGEGVHKTNNRYGNTLDRGNLANLGVPRLLTGFTRILTAAADYLKPGAHVIITARPWRQHAELIDLPSLLTECAQTAGLVPIDRAAALLGRLTNGSIVAHSSFFQRDFVLKNRDAGLPLALIAHEDVLVFRKPRTCRRQVKTGSGTNFVTRPTGLFTRSTGFACGAGRFSRGRTSVA</sequence>